<evidence type="ECO:0008006" key="3">
    <source>
        <dbReference type="Google" id="ProtNLM"/>
    </source>
</evidence>
<sequence length="146" mass="15968">MHFPTRYLVLLPLAAAISLLTASCSENKISQCNKIIKIANEAVSQAKTVTNGGQASDPKAMLKAAEAMEQASQKMTNLPVNDPKLKDYQTGFVRMYRDTSKATRDFVAAFNKKDRTAAEKALTNLQQATIPEKQLVGDINIYCSGK</sequence>
<reference evidence="2" key="1">
    <citation type="submission" date="2020-02" db="EMBL/GenBank/DDBJ databases">
        <authorList>
            <person name="Meier V. D."/>
        </authorList>
    </citation>
    <scope>NUCLEOTIDE SEQUENCE</scope>
    <source>
        <strain evidence="2">AVDCRST_MAG92</strain>
    </source>
</reference>
<feature type="signal peptide" evidence="1">
    <location>
        <begin position="1"/>
        <end position="22"/>
    </location>
</feature>
<name>A0A6J4JUM3_9CYAN</name>
<keyword evidence="1" id="KW-0732">Signal</keyword>
<organism evidence="2">
    <name type="scientific">uncultured Coleofasciculus sp</name>
    <dbReference type="NCBI Taxonomy" id="1267456"/>
    <lineage>
        <taxon>Bacteria</taxon>
        <taxon>Bacillati</taxon>
        <taxon>Cyanobacteriota</taxon>
        <taxon>Cyanophyceae</taxon>
        <taxon>Coleofasciculales</taxon>
        <taxon>Coleofasciculaceae</taxon>
        <taxon>Coleofasciculus</taxon>
        <taxon>environmental samples</taxon>
    </lineage>
</organism>
<dbReference type="AlphaFoldDB" id="A0A6J4JUM3"/>
<evidence type="ECO:0000313" key="2">
    <source>
        <dbReference type="EMBL" id="CAA9287996.1"/>
    </source>
</evidence>
<proteinExistence type="predicted"/>
<accession>A0A6J4JUM3</accession>
<feature type="chain" id="PRO_5026696340" description="Lipoprotein" evidence="1">
    <location>
        <begin position="23"/>
        <end position="146"/>
    </location>
</feature>
<evidence type="ECO:0000256" key="1">
    <source>
        <dbReference type="SAM" id="SignalP"/>
    </source>
</evidence>
<protein>
    <recommendedName>
        <fullName evidence="3">Lipoprotein</fullName>
    </recommendedName>
</protein>
<dbReference type="PROSITE" id="PS51257">
    <property type="entry name" value="PROKAR_LIPOPROTEIN"/>
    <property type="match status" value="1"/>
</dbReference>
<gene>
    <name evidence="2" type="ORF">AVDCRST_MAG92-4076</name>
</gene>
<dbReference type="EMBL" id="CADCTM010000712">
    <property type="protein sequence ID" value="CAA9287996.1"/>
    <property type="molecule type" value="Genomic_DNA"/>
</dbReference>